<evidence type="ECO:0000259" key="6">
    <source>
        <dbReference type="PROSITE" id="PS50089"/>
    </source>
</evidence>
<keyword evidence="1" id="KW-0479">Metal-binding</keyword>
<dbReference type="Proteomes" id="UP000663882">
    <property type="component" value="Unassembled WGS sequence"/>
</dbReference>
<keyword evidence="3" id="KW-0862">Zinc</keyword>
<dbReference type="EMBL" id="CAJNOO010000132">
    <property type="protein sequence ID" value="CAF0819603.1"/>
    <property type="molecule type" value="Genomic_DNA"/>
</dbReference>
<dbReference type="SUPFAM" id="SSF49599">
    <property type="entry name" value="TRAF domain-like"/>
    <property type="match status" value="1"/>
</dbReference>
<evidence type="ECO:0000256" key="3">
    <source>
        <dbReference type="ARBA" id="ARBA00022833"/>
    </source>
</evidence>
<feature type="domain" description="RING-type" evidence="6">
    <location>
        <begin position="38"/>
        <end position="77"/>
    </location>
</feature>
<evidence type="ECO:0000256" key="4">
    <source>
        <dbReference type="PROSITE-ProRule" id="PRU00175"/>
    </source>
</evidence>
<evidence type="ECO:0000313" key="8">
    <source>
        <dbReference type="Proteomes" id="UP000663882"/>
    </source>
</evidence>
<feature type="compositionally biased region" description="Basic and acidic residues" evidence="5">
    <location>
        <begin position="343"/>
        <end position="356"/>
    </location>
</feature>
<organism evidence="7 8">
    <name type="scientific">Rotaria sordida</name>
    <dbReference type="NCBI Taxonomy" id="392033"/>
    <lineage>
        <taxon>Eukaryota</taxon>
        <taxon>Metazoa</taxon>
        <taxon>Spiralia</taxon>
        <taxon>Gnathifera</taxon>
        <taxon>Rotifera</taxon>
        <taxon>Eurotatoria</taxon>
        <taxon>Bdelloidea</taxon>
        <taxon>Philodinida</taxon>
        <taxon>Philodinidae</taxon>
        <taxon>Rotaria</taxon>
    </lineage>
</organism>
<evidence type="ECO:0000256" key="1">
    <source>
        <dbReference type="ARBA" id="ARBA00022723"/>
    </source>
</evidence>
<accession>A0A813U1X4</accession>
<protein>
    <recommendedName>
        <fullName evidence="6">RING-type domain-containing protein</fullName>
    </recommendedName>
</protein>
<comment type="caution">
    <text evidence="7">The sequence shown here is derived from an EMBL/GenBank/DDBJ whole genome shotgun (WGS) entry which is preliminary data.</text>
</comment>
<dbReference type="InterPro" id="IPR018957">
    <property type="entry name" value="Znf_C3HC4_RING-type"/>
</dbReference>
<dbReference type="PROSITE" id="PS00518">
    <property type="entry name" value="ZF_RING_1"/>
    <property type="match status" value="1"/>
</dbReference>
<reference evidence="7" key="1">
    <citation type="submission" date="2021-02" db="EMBL/GenBank/DDBJ databases">
        <authorList>
            <person name="Nowell W R."/>
        </authorList>
    </citation>
    <scope>NUCLEOTIDE SEQUENCE</scope>
</reference>
<dbReference type="GO" id="GO:0008270">
    <property type="term" value="F:zinc ion binding"/>
    <property type="evidence" value="ECO:0007669"/>
    <property type="project" value="UniProtKB-KW"/>
</dbReference>
<dbReference type="Pfam" id="PF00097">
    <property type="entry name" value="zf-C3HC4"/>
    <property type="match status" value="1"/>
</dbReference>
<evidence type="ECO:0000256" key="2">
    <source>
        <dbReference type="ARBA" id="ARBA00022771"/>
    </source>
</evidence>
<dbReference type="InterPro" id="IPR017907">
    <property type="entry name" value="Znf_RING_CS"/>
</dbReference>
<keyword evidence="2 4" id="KW-0863">Zinc-finger</keyword>
<dbReference type="PROSITE" id="PS50089">
    <property type="entry name" value="ZF_RING_2"/>
    <property type="match status" value="1"/>
</dbReference>
<evidence type="ECO:0000256" key="5">
    <source>
        <dbReference type="SAM" id="MobiDB-lite"/>
    </source>
</evidence>
<dbReference type="OrthoDB" id="10015440at2759"/>
<dbReference type="SUPFAM" id="SSF57850">
    <property type="entry name" value="RING/U-box"/>
    <property type="match status" value="1"/>
</dbReference>
<dbReference type="Gene3D" id="3.30.40.10">
    <property type="entry name" value="Zinc/RING finger domain, C3HC4 (zinc finger)"/>
    <property type="match status" value="2"/>
</dbReference>
<proteinExistence type="predicted"/>
<dbReference type="PANTHER" id="PTHR10131:SF94">
    <property type="entry name" value="TNF RECEPTOR-ASSOCIATED FACTOR 4"/>
    <property type="match status" value="1"/>
</dbReference>
<dbReference type="AlphaFoldDB" id="A0A813U1X4"/>
<sequence length="370" mass="42336">MAIVNGHSAAKYNSLMEGGDIDRDRIVDGHLLPDEYFCPICRCLLWNPRSCASCQHLFCQKCIQTWLEYSKNDKTCPFRCQLYDERRCPPSFHSLLSRVKIHCRNAPFGCSEVLAYDSLERHENVECKYLTRTCPECMKLILVSEFIEHIQVAGNCIPCPIRCTICKAFIEKTEFRNHFNECYMNRFNDMFQQFATLRSRTTGQQEILPLTTEQRNMQLLQTMLNTLNSFEEQRQNSRLPTNLLAKVLLEVQGGKHELHHVDLPTESLSTTQAKVLLEVQGGKHELHHVDPPGESLSTTQAKVLLEVQGGKHELLHVDPPRESLSTTQAKVLLEVQGGKHGLNHVEDPPKDGLTDAEKQAYLEEKHQKQT</sequence>
<feature type="region of interest" description="Disordered" evidence="5">
    <location>
        <begin position="337"/>
        <end position="356"/>
    </location>
</feature>
<dbReference type="PANTHER" id="PTHR10131">
    <property type="entry name" value="TNF RECEPTOR ASSOCIATED FACTOR"/>
    <property type="match status" value="1"/>
</dbReference>
<name>A0A813U1X4_9BILA</name>
<evidence type="ECO:0000313" key="7">
    <source>
        <dbReference type="EMBL" id="CAF0819603.1"/>
    </source>
</evidence>
<dbReference type="InterPro" id="IPR013083">
    <property type="entry name" value="Znf_RING/FYVE/PHD"/>
</dbReference>
<gene>
    <name evidence="7" type="ORF">RFH988_LOCUS4870</name>
</gene>
<dbReference type="InterPro" id="IPR001841">
    <property type="entry name" value="Znf_RING"/>
</dbReference>